<dbReference type="InterPro" id="IPR037049">
    <property type="entry name" value="DUF1214_C_sf"/>
</dbReference>
<organism evidence="4 5">
    <name type="scientific">Brevibacillus nitrificans</name>
    <dbReference type="NCBI Taxonomy" id="651560"/>
    <lineage>
        <taxon>Bacteria</taxon>
        <taxon>Bacillati</taxon>
        <taxon>Bacillota</taxon>
        <taxon>Bacilli</taxon>
        <taxon>Bacillales</taxon>
        <taxon>Paenibacillaceae</taxon>
        <taxon>Brevibacillus</taxon>
    </lineage>
</organism>
<evidence type="ECO:0000259" key="3">
    <source>
        <dbReference type="Pfam" id="PF06863"/>
    </source>
</evidence>
<dbReference type="Gene3D" id="2.60.120.600">
    <property type="entry name" value="Domain of unknown function DUF1214, C-terminal domain"/>
    <property type="match status" value="1"/>
</dbReference>
<dbReference type="InterPro" id="IPR010621">
    <property type="entry name" value="DUF1214"/>
</dbReference>
<dbReference type="PANTHER" id="PTHR36509:SF2">
    <property type="entry name" value="BLL3101 PROTEIN"/>
    <property type="match status" value="1"/>
</dbReference>
<evidence type="ECO:0000259" key="2">
    <source>
        <dbReference type="Pfam" id="PF06742"/>
    </source>
</evidence>
<keyword evidence="5" id="KW-1185">Reference proteome</keyword>
<dbReference type="SUPFAM" id="SSF160935">
    <property type="entry name" value="VPA0735-like"/>
    <property type="match status" value="1"/>
</dbReference>
<evidence type="ECO:0000313" key="5">
    <source>
        <dbReference type="Proteomes" id="UP000269573"/>
    </source>
</evidence>
<evidence type="ECO:0000256" key="1">
    <source>
        <dbReference type="SAM" id="MobiDB-lite"/>
    </source>
</evidence>
<evidence type="ECO:0000313" key="4">
    <source>
        <dbReference type="EMBL" id="RNB86823.1"/>
    </source>
</evidence>
<comment type="caution">
    <text evidence="4">The sequence shown here is derived from an EMBL/GenBank/DDBJ whole genome shotgun (WGS) entry which is preliminary data.</text>
</comment>
<dbReference type="Gene3D" id="2.60.40.1610">
    <property type="entry name" value="Domain of unknown function DUF1254"/>
    <property type="match status" value="1"/>
</dbReference>
<feature type="compositionally biased region" description="Low complexity" evidence="1">
    <location>
        <begin position="1"/>
        <end position="14"/>
    </location>
</feature>
<dbReference type="PANTHER" id="PTHR36509">
    <property type="entry name" value="BLL3101 PROTEIN"/>
    <property type="match status" value="1"/>
</dbReference>
<sequence length="453" mass="49995">MRSHSSLLPAHSLPGTRKNRIAEPSSSVHSRENLAYAVGLQAYIYGYPLVLVAKTMGEMTNQLAPLNEFVYTDAVATPGFRTIVTPNSDTLYLNAWLDLSRTPILLQVPDNPQNRYYTVQMLDAYTNTFHNESNRATKQQARQSVIVGPDWRGPLPAGIQKIYAPTNTVWLLGRVEVKGADDLPQATAFERQIQIKPLQQGKGKASGVNEATPEVPKDVRTSLSFFQVMTDMIRKNPPPACDFVLLNQFALAGIDVQNGFDSARIDPASRAGLLRALQDGPSVVENGFLPYTTVRNGWGSFSPIGTYDDQFLARAFIAYSGIGANVPEKEAYFRAYTDGQNRLLTGEKSYTLHFDRDQLPKTTAFWSINVYDNQLFLAKTEAGRASVRSNNGTLKLGPDGSLDIVLQKSPPRDPHANWLPTPAGNFNLVLRVFAPVPGSLGPHHAWPPVRESR</sequence>
<name>A0A3M8DFJ1_9BACL</name>
<dbReference type="Pfam" id="PF06742">
    <property type="entry name" value="DUF1214"/>
    <property type="match status" value="1"/>
</dbReference>
<reference evidence="4 5" key="1">
    <citation type="submission" date="2018-10" db="EMBL/GenBank/DDBJ databases">
        <title>Phylogenomics of Brevibacillus.</title>
        <authorList>
            <person name="Dunlap C."/>
        </authorList>
    </citation>
    <scope>NUCLEOTIDE SEQUENCE [LARGE SCALE GENOMIC DNA]</scope>
    <source>
        <strain evidence="4 5">JCM 15774</strain>
    </source>
</reference>
<dbReference type="EMBL" id="RHHU01000005">
    <property type="protein sequence ID" value="RNB86823.1"/>
    <property type="molecule type" value="Genomic_DNA"/>
</dbReference>
<dbReference type="InterPro" id="IPR010679">
    <property type="entry name" value="DUF1254"/>
</dbReference>
<proteinExistence type="predicted"/>
<feature type="domain" description="DUF1254" evidence="3">
    <location>
        <begin position="67"/>
        <end position="197"/>
    </location>
</feature>
<dbReference type="Proteomes" id="UP000269573">
    <property type="component" value="Unassembled WGS sequence"/>
</dbReference>
<feature type="region of interest" description="Disordered" evidence="1">
    <location>
        <begin position="1"/>
        <end position="26"/>
    </location>
</feature>
<feature type="domain" description="DUF1214" evidence="2">
    <location>
        <begin position="330"/>
        <end position="435"/>
    </location>
</feature>
<accession>A0A3M8DFJ1</accession>
<dbReference type="InterPro" id="IPR037050">
    <property type="entry name" value="DUF1254_sf"/>
</dbReference>
<gene>
    <name evidence="4" type="ORF">EDM59_11745</name>
</gene>
<dbReference type="AlphaFoldDB" id="A0A3M8DFJ1"/>
<protein>
    <submittedName>
        <fullName evidence="4">DUF1254 domain-containing protein</fullName>
    </submittedName>
</protein>
<dbReference type="Pfam" id="PF06863">
    <property type="entry name" value="DUF1254"/>
    <property type="match status" value="1"/>
</dbReference>